<evidence type="ECO:0000313" key="1">
    <source>
        <dbReference type="EMBL" id="KAL2535683.1"/>
    </source>
</evidence>
<name>A0ABD1VGF3_9LAMI</name>
<proteinExistence type="predicted"/>
<accession>A0ABD1VGF3</accession>
<sequence length="126" mass="14329">MTIFMLGRTIFCSTTCLFVKGKVSKVKSLHLCQRPLDQTGCKSKDVHEWQGLEGESQQANFQDRSPQYFSENLPHTRIERALSEDFSPRYLKPYQLAHAPGANNLPLLLSETLVTLSNLDYRLNLG</sequence>
<dbReference type="AlphaFoldDB" id="A0ABD1VGF3"/>
<organism evidence="1 2">
    <name type="scientific">Forsythia ovata</name>
    <dbReference type="NCBI Taxonomy" id="205694"/>
    <lineage>
        <taxon>Eukaryota</taxon>
        <taxon>Viridiplantae</taxon>
        <taxon>Streptophyta</taxon>
        <taxon>Embryophyta</taxon>
        <taxon>Tracheophyta</taxon>
        <taxon>Spermatophyta</taxon>
        <taxon>Magnoliopsida</taxon>
        <taxon>eudicotyledons</taxon>
        <taxon>Gunneridae</taxon>
        <taxon>Pentapetalae</taxon>
        <taxon>asterids</taxon>
        <taxon>lamiids</taxon>
        <taxon>Lamiales</taxon>
        <taxon>Oleaceae</taxon>
        <taxon>Forsythieae</taxon>
        <taxon>Forsythia</taxon>
    </lineage>
</organism>
<dbReference type="EMBL" id="JBFOLJ010000005">
    <property type="protein sequence ID" value="KAL2535683.1"/>
    <property type="molecule type" value="Genomic_DNA"/>
</dbReference>
<keyword evidence="2" id="KW-1185">Reference proteome</keyword>
<evidence type="ECO:0000313" key="2">
    <source>
        <dbReference type="Proteomes" id="UP001604277"/>
    </source>
</evidence>
<reference evidence="2" key="1">
    <citation type="submission" date="2024-07" db="EMBL/GenBank/DDBJ databases">
        <title>Two chromosome-level genome assemblies of Korean endemic species Abeliophyllum distichum and Forsythia ovata (Oleaceae).</title>
        <authorList>
            <person name="Jang H."/>
        </authorList>
    </citation>
    <scope>NUCLEOTIDE SEQUENCE [LARGE SCALE GENOMIC DNA]</scope>
</reference>
<gene>
    <name evidence="1" type="ORF">Fot_17074</name>
</gene>
<protein>
    <submittedName>
        <fullName evidence="1">Uncharacterized protein</fullName>
    </submittedName>
</protein>
<comment type="caution">
    <text evidence="1">The sequence shown here is derived from an EMBL/GenBank/DDBJ whole genome shotgun (WGS) entry which is preliminary data.</text>
</comment>
<dbReference type="Proteomes" id="UP001604277">
    <property type="component" value="Unassembled WGS sequence"/>
</dbReference>